<dbReference type="Proteomes" id="UP000783686">
    <property type="component" value="Unassembled WGS sequence"/>
</dbReference>
<sequence length="143" mass="15156">MRVLLASAIFCSLIAVTSTISLRPSQSIAVSGKLICKGKPASGVKVKLYDHDTFTLDDLIAQGKTGPDGTFHLTGTAHEITRITPKLNVYHKCGKLIPICDIKFSVGIPKSAITRGSSAGAEHDVGTFNLENKFPGQGTDCLN</sequence>
<evidence type="ECO:0000313" key="7">
    <source>
        <dbReference type="Proteomes" id="UP000614601"/>
    </source>
</evidence>
<evidence type="ECO:0008006" key="8">
    <source>
        <dbReference type="Google" id="ProtNLM"/>
    </source>
</evidence>
<dbReference type="Proteomes" id="UP000614601">
    <property type="component" value="Unassembled WGS sequence"/>
</dbReference>
<evidence type="ECO:0000256" key="5">
    <source>
        <dbReference type="SAM" id="SignalP"/>
    </source>
</evidence>
<dbReference type="GO" id="GO:0005576">
    <property type="term" value="C:extracellular region"/>
    <property type="evidence" value="ECO:0007669"/>
    <property type="project" value="UniProtKB-SubCell"/>
</dbReference>
<comment type="similarity">
    <text evidence="2">Belongs to the nematode transthyretin-like family.</text>
</comment>
<keyword evidence="7" id="KW-1185">Reference proteome</keyword>
<evidence type="ECO:0000256" key="4">
    <source>
        <dbReference type="ARBA" id="ARBA00022729"/>
    </source>
</evidence>
<evidence type="ECO:0000256" key="2">
    <source>
        <dbReference type="ARBA" id="ARBA00010112"/>
    </source>
</evidence>
<dbReference type="PANTHER" id="PTHR21700">
    <property type="entry name" value="TRANSTHYRETIN-LIKE FAMILY PROTEIN-RELATED"/>
    <property type="match status" value="1"/>
</dbReference>
<feature type="chain" id="PRO_5044131749" description="Transthyretin-like family protein" evidence="5">
    <location>
        <begin position="20"/>
        <end position="143"/>
    </location>
</feature>
<feature type="signal peptide" evidence="5">
    <location>
        <begin position="1"/>
        <end position="19"/>
    </location>
</feature>
<proteinExistence type="inferred from homology"/>
<dbReference type="InterPro" id="IPR038479">
    <property type="entry name" value="Transthyretin-like_sf"/>
</dbReference>
<dbReference type="InterPro" id="IPR001534">
    <property type="entry name" value="Transthyretin-like"/>
</dbReference>
<dbReference type="OrthoDB" id="5801732at2759"/>
<comment type="subcellular location">
    <subcellularLocation>
        <location evidence="1">Secreted</location>
    </subcellularLocation>
</comment>
<name>A0A811LN58_9BILA</name>
<comment type="caution">
    <text evidence="6">The sequence shown here is derived from an EMBL/GenBank/DDBJ whole genome shotgun (WGS) entry which is preliminary data.</text>
</comment>
<reference evidence="6" key="1">
    <citation type="submission" date="2020-09" db="EMBL/GenBank/DDBJ databases">
        <authorList>
            <person name="Kikuchi T."/>
        </authorList>
    </citation>
    <scope>NUCLEOTIDE SEQUENCE</scope>
    <source>
        <strain evidence="6">SH1</strain>
    </source>
</reference>
<dbReference type="AlphaFoldDB" id="A0A811LN58"/>
<evidence type="ECO:0000256" key="1">
    <source>
        <dbReference type="ARBA" id="ARBA00004613"/>
    </source>
</evidence>
<dbReference type="EMBL" id="CAJFCW020000006">
    <property type="protein sequence ID" value="CAG9127208.1"/>
    <property type="molecule type" value="Genomic_DNA"/>
</dbReference>
<dbReference type="Gene3D" id="2.60.40.3330">
    <property type="match status" value="1"/>
</dbReference>
<keyword evidence="3" id="KW-0964">Secreted</keyword>
<gene>
    <name evidence="6" type="ORF">BOKJ2_LOCUS13766</name>
</gene>
<evidence type="ECO:0000313" key="6">
    <source>
        <dbReference type="EMBL" id="CAD5229707.1"/>
    </source>
</evidence>
<evidence type="ECO:0000256" key="3">
    <source>
        <dbReference type="ARBA" id="ARBA00022525"/>
    </source>
</evidence>
<organism evidence="6 7">
    <name type="scientific">Bursaphelenchus okinawaensis</name>
    <dbReference type="NCBI Taxonomy" id="465554"/>
    <lineage>
        <taxon>Eukaryota</taxon>
        <taxon>Metazoa</taxon>
        <taxon>Ecdysozoa</taxon>
        <taxon>Nematoda</taxon>
        <taxon>Chromadorea</taxon>
        <taxon>Rhabditida</taxon>
        <taxon>Tylenchina</taxon>
        <taxon>Tylenchomorpha</taxon>
        <taxon>Aphelenchoidea</taxon>
        <taxon>Aphelenchoididae</taxon>
        <taxon>Bursaphelenchus</taxon>
    </lineage>
</organism>
<dbReference type="EMBL" id="CAJFDH010000006">
    <property type="protein sequence ID" value="CAD5229707.1"/>
    <property type="molecule type" value="Genomic_DNA"/>
</dbReference>
<keyword evidence="4 5" id="KW-0732">Signal</keyword>
<protein>
    <recommendedName>
        <fullName evidence="8">Transthyretin-like family protein</fullName>
    </recommendedName>
</protein>
<dbReference type="GO" id="GO:0009986">
    <property type="term" value="C:cell surface"/>
    <property type="evidence" value="ECO:0007669"/>
    <property type="project" value="InterPro"/>
</dbReference>
<dbReference type="Pfam" id="PF01060">
    <property type="entry name" value="TTR-52"/>
    <property type="match status" value="1"/>
</dbReference>
<accession>A0A811LN58</accession>